<dbReference type="RefSeq" id="WP_125751951.1">
    <property type="nucleotide sequence ID" value="NZ_JBHTON010000055.1"/>
</dbReference>
<accession>A0ABW4EAT8</accession>
<dbReference type="EMBL" id="JBHTON010000055">
    <property type="protein sequence ID" value="MFD1486241.1"/>
    <property type="molecule type" value="Genomic_DNA"/>
</dbReference>
<comment type="similarity">
    <text evidence="1">Belongs to the UPF0346 family.</text>
</comment>
<evidence type="ECO:0000313" key="3">
    <source>
        <dbReference type="EMBL" id="MFD1486241.1"/>
    </source>
</evidence>
<dbReference type="Pfam" id="PF06855">
    <property type="entry name" value="YozE_SAM_like"/>
    <property type="match status" value="1"/>
</dbReference>
<dbReference type="InterPro" id="IPR010673">
    <property type="entry name" value="UPF0346"/>
</dbReference>
<evidence type="ECO:0000313" key="4">
    <source>
        <dbReference type="Proteomes" id="UP001597252"/>
    </source>
</evidence>
<dbReference type="InterPro" id="IPR023089">
    <property type="entry name" value="YozE_SAM-like"/>
</dbReference>
<dbReference type="HAMAP" id="MF_01538">
    <property type="entry name" value="UPF0346"/>
    <property type="match status" value="1"/>
</dbReference>
<dbReference type="Proteomes" id="UP001597252">
    <property type="component" value="Unassembled WGS sequence"/>
</dbReference>
<protein>
    <recommendedName>
        <fullName evidence="1">UPF0346 protein ACFQ5J_13500</fullName>
    </recommendedName>
</protein>
<evidence type="ECO:0000256" key="1">
    <source>
        <dbReference type="HAMAP-Rule" id="MF_01538"/>
    </source>
</evidence>
<feature type="domain" description="YozE SAM-like" evidence="2">
    <location>
        <begin position="4"/>
        <end position="69"/>
    </location>
</feature>
<dbReference type="NCBIfam" id="NF010193">
    <property type="entry name" value="PRK13672.1"/>
    <property type="match status" value="1"/>
</dbReference>
<comment type="caution">
    <text evidence="3">The sequence shown here is derived from an EMBL/GenBank/DDBJ whole genome shotgun (WGS) entry which is preliminary data.</text>
</comment>
<gene>
    <name evidence="3" type="ORF">ACFQ5J_13500</name>
</gene>
<name>A0ABW4EAT8_9LACO</name>
<dbReference type="SUPFAM" id="SSF140652">
    <property type="entry name" value="YozE-like"/>
    <property type="match status" value="1"/>
</dbReference>
<keyword evidence="4" id="KW-1185">Reference proteome</keyword>
<dbReference type="InterPro" id="IPR036806">
    <property type="entry name" value="YozE_SAM-like_sf"/>
</dbReference>
<sequence>MRQTFYQYLMTLRDPNDHSEIADFAQNAFLDQSFPKQESGFDALSEYLELNGNYLPSMSVFDDAYREYQTRERIEGDTIG</sequence>
<dbReference type="Gene3D" id="1.10.150.260">
    <property type="entry name" value="YozE SAM-like"/>
    <property type="match status" value="1"/>
</dbReference>
<proteinExistence type="inferred from homology"/>
<evidence type="ECO:0000259" key="2">
    <source>
        <dbReference type="Pfam" id="PF06855"/>
    </source>
</evidence>
<organism evidence="3 4">
    <name type="scientific">Lacticaseibacillus baoqingensis</name>
    <dbReference type="NCBI Taxonomy" id="2486013"/>
    <lineage>
        <taxon>Bacteria</taxon>
        <taxon>Bacillati</taxon>
        <taxon>Bacillota</taxon>
        <taxon>Bacilli</taxon>
        <taxon>Lactobacillales</taxon>
        <taxon>Lactobacillaceae</taxon>
        <taxon>Lacticaseibacillus</taxon>
    </lineage>
</organism>
<dbReference type="PIRSF" id="PIRSF037262">
    <property type="entry name" value="UCP037262"/>
    <property type="match status" value="1"/>
</dbReference>
<reference evidence="4" key="1">
    <citation type="journal article" date="2019" name="Int. J. Syst. Evol. Microbiol.">
        <title>The Global Catalogue of Microorganisms (GCM) 10K type strain sequencing project: providing services to taxonomists for standard genome sequencing and annotation.</title>
        <authorList>
            <consortium name="The Broad Institute Genomics Platform"/>
            <consortium name="The Broad Institute Genome Sequencing Center for Infectious Disease"/>
            <person name="Wu L."/>
            <person name="Ma J."/>
        </authorList>
    </citation>
    <scope>NUCLEOTIDE SEQUENCE [LARGE SCALE GENOMIC DNA]</scope>
    <source>
        <strain evidence="4">CCM 8903</strain>
    </source>
</reference>